<organism evidence="7 8">
    <name type="scientific">Lentzea tibetensis</name>
    <dbReference type="NCBI Taxonomy" id="2591470"/>
    <lineage>
        <taxon>Bacteria</taxon>
        <taxon>Bacillati</taxon>
        <taxon>Actinomycetota</taxon>
        <taxon>Actinomycetes</taxon>
        <taxon>Pseudonocardiales</taxon>
        <taxon>Pseudonocardiaceae</taxon>
        <taxon>Lentzea</taxon>
    </lineage>
</organism>
<name>A0A563EP01_9PSEU</name>
<dbReference type="PANTHER" id="PTHR30085:SF6">
    <property type="entry name" value="ABC TRANSPORTER GLUTAMINE-BINDING PROTEIN GLNH"/>
    <property type="match status" value="1"/>
</dbReference>
<protein>
    <submittedName>
        <fullName evidence="7">Glutamate ABC transporter substrate-binding protein</fullName>
    </submittedName>
</protein>
<comment type="similarity">
    <text evidence="1 4">Belongs to the bacterial solute-binding protein 3 family.</text>
</comment>
<dbReference type="OrthoDB" id="9807888at2"/>
<dbReference type="CDD" id="cd13690">
    <property type="entry name" value="PBP2_GluB"/>
    <property type="match status" value="1"/>
</dbReference>
<evidence type="ECO:0000256" key="2">
    <source>
        <dbReference type="ARBA" id="ARBA00022448"/>
    </source>
</evidence>
<dbReference type="InterPro" id="IPR018313">
    <property type="entry name" value="SBP_3_CS"/>
</dbReference>
<feature type="signal peptide" evidence="5">
    <location>
        <begin position="1"/>
        <end position="21"/>
    </location>
</feature>
<evidence type="ECO:0000313" key="7">
    <source>
        <dbReference type="EMBL" id="TWP49053.1"/>
    </source>
</evidence>
<dbReference type="InterPro" id="IPR001638">
    <property type="entry name" value="Solute-binding_3/MltF_N"/>
</dbReference>
<dbReference type="RefSeq" id="WP_146355220.1">
    <property type="nucleotide sequence ID" value="NZ_VOBR01000017.1"/>
</dbReference>
<evidence type="ECO:0000313" key="8">
    <source>
        <dbReference type="Proteomes" id="UP000316639"/>
    </source>
</evidence>
<evidence type="ECO:0000256" key="3">
    <source>
        <dbReference type="ARBA" id="ARBA00022729"/>
    </source>
</evidence>
<keyword evidence="8" id="KW-1185">Reference proteome</keyword>
<reference evidence="7 8" key="1">
    <citation type="submission" date="2019-07" db="EMBL/GenBank/DDBJ databases">
        <title>Lentzea xizangensis sp. nov., isolated from Qinghai-Tibetan Plateau Soils.</title>
        <authorList>
            <person name="Huang J."/>
        </authorList>
    </citation>
    <scope>NUCLEOTIDE SEQUENCE [LARGE SCALE GENOMIC DNA]</scope>
    <source>
        <strain evidence="7 8">FXJ1.1311</strain>
    </source>
</reference>
<dbReference type="GO" id="GO:0030288">
    <property type="term" value="C:outer membrane-bounded periplasmic space"/>
    <property type="evidence" value="ECO:0007669"/>
    <property type="project" value="TreeGrafter"/>
</dbReference>
<proteinExistence type="inferred from homology"/>
<dbReference type="Proteomes" id="UP000316639">
    <property type="component" value="Unassembled WGS sequence"/>
</dbReference>
<dbReference type="Gene3D" id="3.40.190.10">
    <property type="entry name" value="Periplasmic binding protein-like II"/>
    <property type="match status" value="2"/>
</dbReference>
<dbReference type="SMART" id="SM00062">
    <property type="entry name" value="PBPb"/>
    <property type="match status" value="1"/>
</dbReference>
<dbReference type="Pfam" id="PF00497">
    <property type="entry name" value="SBP_bac_3"/>
    <property type="match status" value="1"/>
</dbReference>
<feature type="chain" id="PRO_5038399512" evidence="5">
    <location>
        <begin position="22"/>
        <end position="277"/>
    </location>
</feature>
<evidence type="ECO:0000256" key="5">
    <source>
        <dbReference type="SAM" id="SignalP"/>
    </source>
</evidence>
<dbReference type="GO" id="GO:0006865">
    <property type="term" value="P:amino acid transport"/>
    <property type="evidence" value="ECO:0007669"/>
    <property type="project" value="TreeGrafter"/>
</dbReference>
<evidence type="ECO:0000259" key="6">
    <source>
        <dbReference type="SMART" id="SM00062"/>
    </source>
</evidence>
<evidence type="ECO:0000256" key="4">
    <source>
        <dbReference type="RuleBase" id="RU003744"/>
    </source>
</evidence>
<dbReference type="EMBL" id="VOBR01000017">
    <property type="protein sequence ID" value="TWP49053.1"/>
    <property type="molecule type" value="Genomic_DNA"/>
</dbReference>
<gene>
    <name evidence="7" type="ORF">FKR81_25605</name>
</gene>
<dbReference type="PROSITE" id="PS01039">
    <property type="entry name" value="SBP_BACTERIAL_3"/>
    <property type="match status" value="1"/>
</dbReference>
<dbReference type="GO" id="GO:0005576">
    <property type="term" value="C:extracellular region"/>
    <property type="evidence" value="ECO:0007669"/>
    <property type="project" value="TreeGrafter"/>
</dbReference>
<keyword evidence="3 5" id="KW-0732">Signal</keyword>
<evidence type="ECO:0000256" key="1">
    <source>
        <dbReference type="ARBA" id="ARBA00010333"/>
    </source>
</evidence>
<accession>A0A563EP01</accession>
<comment type="caution">
    <text evidence="7">The sequence shown here is derived from an EMBL/GenBank/DDBJ whole genome shotgun (WGS) entry which is preliminary data.</text>
</comment>
<keyword evidence="2" id="KW-0813">Transport</keyword>
<sequence length="277" mass="29861">MTPAAVLRLVAGTCAALLVLASCGSSDQTTIVGKASATNKLTIAVSFDQPGMSVRRLDNSYKGFDIDVAKYVANELGVSETNIVWKEAQTGSRETLLTTGEVDMVVSTYSITEKRKELVDFVGPYFVAGQDLLVRMNESRIEGPKSLNSTLRLCSTAGSTSAAYVRDQFAKDVRMVEYAKFSDCVTALLADNVDAVTTDDVLLAGYAAQNPELLRVVGDPFSKEEYGIGIHRNDPSSKAKIVAAVRKMIDSGAWRKSLEDNIGSSGYKIPEPPQLKD</sequence>
<dbReference type="InterPro" id="IPR051455">
    <property type="entry name" value="Bact_solute-bind_prot3"/>
</dbReference>
<dbReference type="SUPFAM" id="SSF53850">
    <property type="entry name" value="Periplasmic binding protein-like II"/>
    <property type="match status" value="1"/>
</dbReference>
<feature type="domain" description="Solute-binding protein family 3/N-terminal" evidence="6">
    <location>
        <begin position="40"/>
        <end position="265"/>
    </location>
</feature>
<dbReference type="AlphaFoldDB" id="A0A563EP01"/>
<dbReference type="PANTHER" id="PTHR30085">
    <property type="entry name" value="AMINO ACID ABC TRANSPORTER PERMEASE"/>
    <property type="match status" value="1"/>
</dbReference>